<reference evidence="1" key="1">
    <citation type="journal article" date="2021" name="New Phytol.">
        <title>Evolutionary innovations through gain and loss of genes in the ectomycorrhizal Boletales.</title>
        <authorList>
            <person name="Wu G."/>
            <person name="Miyauchi S."/>
            <person name="Morin E."/>
            <person name="Kuo A."/>
            <person name="Drula E."/>
            <person name="Varga T."/>
            <person name="Kohler A."/>
            <person name="Feng B."/>
            <person name="Cao Y."/>
            <person name="Lipzen A."/>
            <person name="Daum C."/>
            <person name="Hundley H."/>
            <person name="Pangilinan J."/>
            <person name="Johnson J."/>
            <person name="Barry K."/>
            <person name="LaButti K."/>
            <person name="Ng V."/>
            <person name="Ahrendt S."/>
            <person name="Min B."/>
            <person name="Choi I.G."/>
            <person name="Park H."/>
            <person name="Plett J.M."/>
            <person name="Magnuson J."/>
            <person name="Spatafora J.W."/>
            <person name="Nagy L.G."/>
            <person name="Henrissat B."/>
            <person name="Grigoriev I.V."/>
            <person name="Yang Z.L."/>
            <person name="Xu J."/>
            <person name="Martin F.M."/>
        </authorList>
    </citation>
    <scope>NUCLEOTIDE SEQUENCE</scope>
    <source>
        <strain evidence="1">ATCC 28755</strain>
    </source>
</reference>
<accession>A0ACB7ZVV7</accession>
<gene>
    <name evidence="1" type="ORF">BJ138DRAFT_1106432</name>
</gene>
<dbReference type="EMBL" id="MU268331">
    <property type="protein sequence ID" value="KAH7904898.1"/>
    <property type="molecule type" value="Genomic_DNA"/>
</dbReference>
<evidence type="ECO:0000313" key="1">
    <source>
        <dbReference type="EMBL" id="KAH7904898.1"/>
    </source>
</evidence>
<sequence length="220" mass="25325">MTKTRTTSEKSANRQREATLRWLAKPGVSDAQREKAKERSARNRAQSQRKANVERRTALQKSSRLSRPSNAVRSHPPGDILDLENDDMSSPDSQESSSDSSTFPPLPNIPLMTLPYLRSEVREWQIGWGPETLWGKLFSDDVRCCEHHVKRGRILLGHLRSFIQSPRNQKQPDIIDQFIQAYDLSMELLSELRFFELKLDEYAPAVSSECLSEARYYDTM</sequence>
<protein>
    <submittedName>
        <fullName evidence="1">Uncharacterized protein</fullName>
    </submittedName>
</protein>
<evidence type="ECO:0000313" key="2">
    <source>
        <dbReference type="Proteomes" id="UP000790377"/>
    </source>
</evidence>
<dbReference type="Proteomes" id="UP000790377">
    <property type="component" value="Unassembled WGS sequence"/>
</dbReference>
<keyword evidence="2" id="KW-1185">Reference proteome</keyword>
<name>A0ACB7ZVV7_9AGAM</name>
<organism evidence="1 2">
    <name type="scientific">Hygrophoropsis aurantiaca</name>
    <dbReference type="NCBI Taxonomy" id="72124"/>
    <lineage>
        <taxon>Eukaryota</taxon>
        <taxon>Fungi</taxon>
        <taxon>Dikarya</taxon>
        <taxon>Basidiomycota</taxon>
        <taxon>Agaricomycotina</taxon>
        <taxon>Agaricomycetes</taxon>
        <taxon>Agaricomycetidae</taxon>
        <taxon>Boletales</taxon>
        <taxon>Coniophorineae</taxon>
        <taxon>Hygrophoropsidaceae</taxon>
        <taxon>Hygrophoropsis</taxon>
    </lineage>
</organism>
<proteinExistence type="predicted"/>
<comment type="caution">
    <text evidence="1">The sequence shown here is derived from an EMBL/GenBank/DDBJ whole genome shotgun (WGS) entry which is preliminary data.</text>
</comment>